<accession>X0Z0A6</accession>
<comment type="caution">
    <text evidence="1">The sequence shown here is derived from an EMBL/GenBank/DDBJ whole genome shotgun (WGS) entry which is preliminary data.</text>
</comment>
<reference evidence="1" key="1">
    <citation type="journal article" date="2014" name="Front. Microbiol.">
        <title>High frequency of phylogenetically diverse reductive dehalogenase-homologous genes in deep subseafloor sedimentary metagenomes.</title>
        <authorList>
            <person name="Kawai M."/>
            <person name="Futagami T."/>
            <person name="Toyoda A."/>
            <person name="Takaki Y."/>
            <person name="Nishi S."/>
            <person name="Hori S."/>
            <person name="Arai W."/>
            <person name="Tsubouchi T."/>
            <person name="Morono Y."/>
            <person name="Uchiyama I."/>
            <person name="Ito T."/>
            <person name="Fujiyama A."/>
            <person name="Inagaki F."/>
            <person name="Takami H."/>
        </authorList>
    </citation>
    <scope>NUCLEOTIDE SEQUENCE</scope>
    <source>
        <strain evidence="1">Expedition CK06-06</strain>
    </source>
</reference>
<name>X0Z0A6_9ZZZZ</name>
<feature type="non-terminal residue" evidence="1">
    <location>
        <position position="1"/>
    </location>
</feature>
<proteinExistence type="predicted"/>
<protein>
    <submittedName>
        <fullName evidence="1">Uncharacterized protein</fullName>
    </submittedName>
</protein>
<sequence length="77" mass="8380">FRPGQTVRATLLRGGVFPGAGRDDLIVFEGRIGRIEMGLDPGDERLCFEAEDPAGGLLRRRVGGRRAWTADANADRV</sequence>
<organism evidence="1">
    <name type="scientific">marine sediment metagenome</name>
    <dbReference type="NCBI Taxonomy" id="412755"/>
    <lineage>
        <taxon>unclassified sequences</taxon>
        <taxon>metagenomes</taxon>
        <taxon>ecological metagenomes</taxon>
    </lineage>
</organism>
<dbReference type="EMBL" id="BARS01058904">
    <property type="protein sequence ID" value="GAG42116.1"/>
    <property type="molecule type" value="Genomic_DNA"/>
</dbReference>
<gene>
    <name evidence="1" type="ORF">S01H1_85641</name>
</gene>
<feature type="non-terminal residue" evidence="1">
    <location>
        <position position="77"/>
    </location>
</feature>
<dbReference type="AlphaFoldDB" id="X0Z0A6"/>
<evidence type="ECO:0000313" key="1">
    <source>
        <dbReference type="EMBL" id="GAG42116.1"/>
    </source>
</evidence>